<feature type="non-terminal residue" evidence="1">
    <location>
        <position position="1"/>
    </location>
</feature>
<dbReference type="SUPFAM" id="SSF53474">
    <property type="entry name" value="alpha/beta-Hydrolases"/>
    <property type="match status" value="1"/>
</dbReference>
<name>A0A319D5Y0_9EURO</name>
<sequence length="110" mass="12770">YYYQNNRAYALSYYDAYTLCTFPIHHPESPYYRCHSGDLYQVFGTYFIFDQPVRVVADIGHTNLQMDMWGAFVRRGDPNPDLEYLRVRGYTSSLGVFGGGVVWPEFRGDG</sequence>
<dbReference type="Proteomes" id="UP000247810">
    <property type="component" value="Unassembled WGS sequence"/>
</dbReference>
<reference evidence="1 2" key="1">
    <citation type="submission" date="2018-02" db="EMBL/GenBank/DDBJ databases">
        <title>The genomes of Aspergillus section Nigri reveals drivers in fungal speciation.</title>
        <authorList>
            <consortium name="DOE Joint Genome Institute"/>
            <person name="Vesth T.C."/>
            <person name="Nybo J."/>
            <person name="Theobald S."/>
            <person name="Brandl J."/>
            <person name="Frisvad J.C."/>
            <person name="Nielsen K.F."/>
            <person name="Lyhne E.K."/>
            <person name="Kogle M.E."/>
            <person name="Kuo A."/>
            <person name="Riley R."/>
            <person name="Clum A."/>
            <person name="Nolan M."/>
            <person name="Lipzen A."/>
            <person name="Salamov A."/>
            <person name="Henrissat B."/>
            <person name="Wiebenga A."/>
            <person name="De vries R.P."/>
            <person name="Grigoriev I.V."/>
            <person name="Mortensen U.H."/>
            <person name="Andersen M.R."/>
            <person name="Baker S.E."/>
        </authorList>
    </citation>
    <scope>NUCLEOTIDE SEQUENCE [LARGE SCALE GENOMIC DNA]</scope>
    <source>
        <strain evidence="1 2">CBS 707.79</strain>
    </source>
</reference>
<evidence type="ECO:0000313" key="2">
    <source>
        <dbReference type="Proteomes" id="UP000247810"/>
    </source>
</evidence>
<accession>A0A319D5Y0</accession>
<dbReference type="AlphaFoldDB" id="A0A319D5Y0"/>
<dbReference type="VEuPathDB" id="FungiDB:BO71DRAFT_279382"/>
<organism evidence="1 2">
    <name type="scientific">Aspergillus ellipticus CBS 707.79</name>
    <dbReference type="NCBI Taxonomy" id="1448320"/>
    <lineage>
        <taxon>Eukaryota</taxon>
        <taxon>Fungi</taxon>
        <taxon>Dikarya</taxon>
        <taxon>Ascomycota</taxon>
        <taxon>Pezizomycotina</taxon>
        <taxon>Eurotiomycetes</taxon>
        <taxon>Eurotiomycetidae</taxon>
        <taxon>Eurotiales</taxon>
        <taxon>Aspergillaceae</taxon>
        <taxon>Aspergillus</taxon>
        <taxon>Aspergillus subgen. Circumdati</taxon>
    </lineage>
</organism>
<dbReference type="InterPro" id="IPR029058">
    <property type="entry name" value="AB_hydrolase_fold"/>
</dbReference>
<dbReference type="Gene3D" id="3.40.50.1820">
    <property type="entry name" value="alpha/beta hydrolase"/>
    <property type="match status" value="1"/>
</dbReference>
<dbReference type="STRING" id="1448320.A0A319D5Y0"/>
<keyword evidence="2" id="KW-1185">Reference proteome</keyword>
<gene>
    <name evidence="1" type="ORF">BO71DRAFT_279382</name>
</gene>
<evidence type="ECO:0008006" key="3">
    <source>
        <dbReference type="Google" id="ProtNLM"/>
    </source>
</evidence>
<protein>
    <recommendedName>
        <fullName evidence="3">Carboxylesterase type B domain-containing protein</fullName>
    </recommendedName>
</protein>
<evidence type="ECO:0000313" key="1">
    <source>
        <dbReference type="EMBL" id="PYH92684.1"/>
    </source>
</evidence>
<dbReference type="OrthoDB" id="408631at2759"/>
<dbReference type="EMBL" id="KZ825911">
    <property type="protein sequence ID" value="PYH92684.1"/>
    <property type="molecule type" value="Genomic_DNA"/>
</dbReference>
<feature type="non-terminal residue" evidence="1">
    <location>
        <position position="110"/>
    </location>
</feature>
<proteinExistence type="predicted"/>